<dbReference type="Proteomes" id="UP001359485">
    <property type="component" value="Unassembled WGS sequence"/>
</dbReference>
<feature type="compositionally biased region" description="Basic and acidic residues" evidence="1">
    <location>
        <begin position="38"/>
        <end position="47"/>
    </location>
</feature>
<sequence length="96" mass="11317">MLQGRETTSETCGRELPRLFHKCQRRKEMEEEEEEHEEEKKIGKNDRNGMTMDLLSNRLFNCCGTIVRRFQVLDLNSEVPGTTQLPPSLERYLVFL</sequence>
<evidence type="ECO:0000313" key="3">
    <source>
        <dbReference type="Proteomes" id="UP001359485"/>
    </source>
</evidence>
<protein>
    <submittedName>
        <fullName evidence="2">Uncharacterized protein</fullName>
    </submittedName>
</protein>
<dbReference type="EMBL" id="JAWJWF010000047">
    <property type="protein sequence ID" value="KAK6621737.1"/>
    <property type="molecule type" value="Genomic_DNA"/>
</dbReference>
<evidence type="ECO:0000313" key="2">
    <source>
        <dbReference type="EMBL" id="KAK6621737.1"/>
    </source>
</evidence>
<proteinExistence type="predicted"/>
<keyword evidence="3" id="KW-1185">Reference proteome</keyword>
<organism evidence="2 3">
    <name type="scientific">Polyplax serrata</name>
    <name type="common">Common mouse louse</name>
    <dbReference type="NCBI Taxonomy" id="468196"/>
    <lineage>
        <taxon>Eukaryota</taxon>
        <taxon>Metazoa</taxon>
        <taxon>Ecdysozoa</taxon>
        <taxon>Arthropoda</taxon>
        <taxon>Hexapoda</taxon>
        <taxon>Insecta</taxon>
        <taxon>Pterygota</taxon>
        <taxon>Neoptera</taxon>
        <taxon>Paraneoptera</taxon>
        <taxon>Psocodea</taxon>
        <taxon>Troctomorpha</taxon>
        <taxon>Phthiraptera</taxon>
        <taxon>Anoplura</taxon>
        <taxon>Polyplacidae</taxon>
        <taxon>Polyplax</taxon>
    </lineage>
</organism>
<evidence type="ECO:0000256" key="1">
    <source>
        <dbReference type="SAM" id="MobiDB-lite"/>
    </source>
</evidence>
<accession>A0ABR1AKC3</accession>
<gene>
    <name evidence="2" type="ORF">RUM44_001544</name>
</gene>
<name>A0ABR1AKC3_POLSC</name>
<feature type="region of interest" description="Disordered" evidence="1">
    <location>
        <begin position="25"/>
        <end position="48"/>
    </location>
</feature>
<reference evidence="2 3" key="1">
    <citation type="submission" date="2023-09" db="EMBL/GenBank/DDBJ databases">
        <title>Genomes of two closely related lineages of the louse Polyplax serrata with different host specificities.</title>
        <authorList>
            <person name="Martinu J."/>
            <person name="Tarabai H."/>
            <person name="Stefka J."/>
            <person name="Hypsa V."/>
        </authorList>
    </citation>
    <scope>NUCLEOTIDE SEQUENCE [LARGE SCALE GENOMIC DNA]</scope>
    <source>
        <strain evidence="2">98ZLc_SE</strain>
    </source>
</reference>
<comment type="caution">
    <text evidence="2">The sequence shown here is derived from an EMBL/GenBank/DDBJ whole genome shotgun (WGS) entry which is preliminary data.</text>
</comment>